<dbReference type="Pfam" id="PF00877">
    <property type="entry name" value="NLPC_P60"/>
    <property type="match status" value="1"/>
</dbReference>
<feature type="signal peptide" evidence="6">
    <location>
        <begin position="1"/>
        <end position="28"/>
    </location>
</feature>
<feature type="compositionally biased region" description="Low complexity" evidence="5">
    <location>
        <begin position="255"/>
        <end position="267"/>
    </location>
</feature>
<dbReference type="InterPro" id="IPR038765">
    <property type="entry name" value="Papain-like_cys_pep_sf"/>
</dbReference>
<dbReference type="PANTHER" id="PTHR47053">
    <property type="entry name" value="MUREIN DD-ENDOPEPTIDASE MEPH-RELATED"/>
    <property type="match status" value="1"/>
</dbReference>
<evidence type="ECO:0000256" key="5">
    <source>
        <dbReference type="SAM" id="MobiDB-lite"/>
    </source>
</evidence>
<dbReference type="InterPro" id="IPR003646">
    <property type="entry name" value="SH3-like_bac-type"/>
</dbReference>
<evidence type="ECO:0000259" key="7">
    <source>
        <dbReference type="PROSITE" id="PS51935"/>
    </source>
</evidence>
<dbReference type="PROSITE" id="PS51935">
    <property type="entry name" value="NLPC_P60"/>
    <property type="match status" value="1"/>
</dbReference>
<evidence type="ECO:0000256" key="2">
    <source>
        <dbReference type="ARBA" id="ARBA00022670"/>
    </source>
</evidence>
<reference evidence="8" key="1">
    <citation type="submission" date="2020-08" db="EMBL/GenBank/DDBJ databases">
        <title>Genome public.</title>
        <authorList>
            <person name="Liu C."/>
            <person name="Sun Q."/>
        </authorList>
    </citation>
    <scope>NUCLEOTIDE SEQUENCE</scope>
    <source>
        <strain evidence="8">BX1005</strain>
    </source>
</reference>
<keyword evidence="2" id="KW-0645">Protease</keyword>
<dbReference type="EMBL" id="JACOPH010000011">
    <property type="protein sequence ID" value="MBC5714847.1"/>
    <property type="molecule type" value="Genomic_DNA"/>
</dbReference>
<keyword evidence="4" id="KW-0788">Thiol protease</keyword>
<name>A0A923RTM7_9FIRM</name>
<keyword evidence="6" id="KW-0732">Signal</keyword>
<organism evidence="8 9">
    <name type="scientific">Roseburia zhanii</name>
    <dbReference type="NCBI Taxonomy" id="2763064"/>
    <lineage>
        <taxon>Bacteria</taxon>
        <taxon>Bacillati</taxon>
        <taxon>Bacillota</taxon>
        <taxon>Clostridia</taxon>
        <taxon>Lachnospirales</taxon>
        <taxon>Lachnospiraceae</taxon>
        <taxon>Roseburia</taxon>
    </lineage>
</organism>
<feature type="compositionally biased region" description="Polar residues" evidence="5">
    <location>
        <begin position="271"/>
        <end position="282"/>
    </location>
</feature>
<evidence type="ECO:0000313" key="9">
    <source>
        <dbReference type="Proteomes" id="UP000606720"/>
    </source>
</evidence>
<dbReference type="SMART" id="SM00287">
    <property type="entry name" value="SH3b"/>
    <property type="match status" value="2"/>
</dbReference>
<feature type="chain" id="PRO_5036711734" evidence="6">
    <location>
        <begin position="29"/>
        <end position="420"/>
    </location>
</feature>
<dbReference type="Pfam" id="PF08239">
    <property type="entry name" value="SH3_3"/>
    <property type="match status" value="2"/>
</dbReference>
<sequence>MKQRNRKLSCLCIATALLAGANTTTVVAHESKDQVVEETYTLHTGAATAVLETAREEAARYAQELKEQETDTDFESQESNEESEITETELAVTQVESYLNIRNQPDLEGEVIGKLYPDSVGEIIGEEGEWLQISSGTVNGYIKAEYVLRGEEGARKAEEVGERQAKVEAVTLRLREAATTEARTVELLPQEEILHVQEEETEGWIKVASEAAEGYVSADYVEVYTIYQEAESKEEEEARLKKEEEERLRAEAERAAQAAREAAQASAVRGQESSNTAKSRQVASGNQSSQNTQSAQSSQASATTASGMGQSIANYALQFVGNPYVYGGTSLTNGADCSGFVMSVYKHFGINLPRTSGEQGKCGTNAGGLANAVPGDLVSYSGHIGIYIGNGQIVHASSAKTGIKVSNANYRTILSVRRIV</sequence>
<dbReference type="GO" id="GO:0006508">
    <property type="term" value="P:proteolysis"/>
    <property type="evidence" value="ECO:0007669"/>
    <property type="project" value="UniProtKB-KW"/>
</dbReference>
<evidence type="ECO:0000256" key="4">
    <source>
        <dbReference type="ARBA" id="ARBA00022807"/>
    </source>
</evidence>
<keyword evidence="9" id="KW-1185">Reference proteome</keyword>
<feature type="compositionally biased region" description="Basic and acidic residues" evidence="5">
    <location>
        <begin position="236"/>
        <end position="254"/>
    </location>
</feature>
<feature type="compositionally biased region" description="Low complexity" evidence="5">
    <location>
        <begin position="283"/>
        <end position="302"/>
    </location>
</feature>
<dbReference type="InterPro" id="IPR051202">
    <property type="entry name" value="Peptidase_C40"/>
</dbReference>
<dbReference type="SUPFAM" id="SSF54001">
    <property type="entry name" value="Cysteine proteinases"/>
    <property type="match status" value="1"/>
</dbReference>
<evidence type="ECO:0000256" key="3">
    <source>
        <dbReference type="ARBA" id="ARBA00022801"/>
    </source>
</evidence>
<feature type="region of interest" description="Disordered" evidence="5">
    <location>
        <begin position="232"/>
        <end position="302"/>
    </location>
</feature>
<evidence type="ECO:0000313" key="8">
    <source>
        <dbReference type="EMBL" id="MBC5714847.1"/>
    </source>
</evidence>
<dbReference type="GO" id="GO:0008234">
    <property type="term" value="F:cysteine-type peptidase activity"/>
    <property type="evidence" value="ECO:0007669"/>
    <property type="project" value="UniProtKB-KW"/>
</dbReference>
<comment type="similarity">
    <text evidence="1">Belongs to the peptidase C40 family.</text>
</comment>
<keyword evidence="3" id="KW-0378">Hydrolase</keyword>
<evidence type="ECO:0000256" key="6">
    <source>
        <dbReference type="SAM" id="SignalP"/>
    </source>
</evidence>
<comment type="caution">
    <text evidence="8">The sequence shown here is derived from an EMBL/GenBank/DDBJ whole genome shotgun (WGS) entry which is preliminary data.</text>
</comment>
<dbReference type="RefSeq" id="WP_186867446.1">
    <property type="nucleotide sequence ID" value="NZ_JACOPH010000011.1"/>
</dbReference>
<dbReference type="Proteomes" id="UP000606720">
    <property type="component" value="Unassembled WGS sequence"/>
</dbReference>
<dbReference type="AlphaFoldDB" id="A0A923RTM7"/>
<feature type="region of interest" description="Disordered" evidence="5">
    <location>
        <begin position="63"/>
        <end position="85"/>
    </location>
</feature>
<evidence type="ECO:0000256" key="1">
    <source>
        <dbReference type="ARBA" id="ARBA00007074"/>
    </source>
</evidence>
<accession>A0A923RTM7</accession>
<proteinExistence type="inferred from homology"/>
<dbReference type="PANTHER" id="PTHR47053:SF1">
    <property type="entry name" value="MUREIN DD-ENDOPEPTIDASE MEPH-RELATED"/>
    <property type="match status" value="1"/>
</dbReference>
<dbReference type="InterPro" id="IPR000064">
    <property type="entry name" value="NLP_P60_dom"/>
</dbReference>
<feature type="domain" description="NlpC/P60" evidence="7">
    <location>
        <begin position="306"/>
        <end position="420"/>
    </location>
</feature>
<protein>
    <submittedName>
        <fullName evidence="8">C40 family peptidase</fullName>
    </submittedName>
</protein>
<dbReference type="Gene3D" id="3.90.1720.10">
    <property type="entry name" value="endopeptidase domain like (from Nostoc punctiforme)"/>
    <property type="match status" value="1"/>
</dbReference>
<feature type="compositionally biased region" description="Acidic residues" evidence="5">
    <location>
        <begin position="70"/>
        <end position="85"/>
    </location>
</feature>
<dbReference type="Gene3D" id="2.30.30.40">
    <property type="entry name" value="SH3 Domains"/>
    <property type="match status" value="2"/>
</dbReference>
<gene>
    <name evidence="8" type="ORF">H8S17_11665</name>
</gene>